<keyword evidence="4" id="KW-0560">Oxidoreductase</keyword>
<evidence type="ECO:0000256" key="1">
    <source>
        <dbReference type="ARBA" id="ARBA00010617"/>
    </source>
</evidence>
<comment type="caution">
    <text evidence="8">The sequence shown here is derived from an EMBL/GenBank/DDBJ whole genome shotgun (WGS) entry which is preliminary data.</text>
</comment>
<evidence type="ECO:0000313" key="8">
    <source>
        <dbReference type="EMBL" id="GLF95109.1"/>
    </source>
</evidence>
<dbReference type="RefSeq" id="WP_323447180.1">
    <property type="nucleotide sequence ID" value="NZ_BSBI01000004.1"/>
</dbReference>
<name>A0ABQ5NXY8_9ACTN</name>
<dbReference type="Pfam" id="PF00067">
    <property type="entry name" value="p450"/>
    <property type="match status" value="1"/>
</dbReference>
<evidence type="ECO:0000313" key="9">
    <source>
        <dbReference type="Proteomes" id="UP001291653"/>
    </source>
</evidence>
<dbReference type="InterPro" id="IPR050196">
    <property type="entry name" value="Cytochrome_P450_Monoox"/>
</dbReference>
<feature type="compositionally biased region" description="Gly residues" evidence="7">
    <location>
        <begin position="240"/>
        <end position="249"/>
    </location>
</feature>
<evidence type="ECO:0000256" key="5">
    <source>
        <dbReference type="ARBA" id="ARBA00023004"/>
    </source>
</evidence>
<evidence type="ECO:0000256" key="4">
    <source>
        <dbReference type="ARBA" id="ARBA00023002"/>
    </source>
</evidence>
<evidence type="ECO:0000256" key="7">
    <source>
        <dbReference type="SAM" id="MobiDB-lite"/>
    </source>
</evidence>
<dbReference type="PANTHER" id="PTHR24291:SF50">
    <property type="entry name" value="BIFUNCTIONAL ALBAFLAVENONE MONOOXYGENASE_TERPENE SYNTHASE"/>
    <property type="match status" value="1"/>
</dbReference>
<dbReference type="InterPro" id="IPR036396">
    <property type="entry name" value="Cyt_P450_sf"/>
</dbReference>
<dbReference type="InterPro" id="IPR002401">
    <property type="entry name" value="Cyt_P450_E_grp-I"/>
</dbReference>
<comment type="similarity">
    <text evidence="1">Belongs to the cytochrome P450 family.</text>
</comment>
<reference evidence="8 9" key="1">
    <citation type="submission" date="2022-10" db="EMBL/GenBank/DDBJ databases">
        <title>Draft genome sequence of Streptomyces sp. YSPA8.</title>
        <authorList>
            <person name="Moriuchi R."/>
            <person name="Dohra H."/>
            <person name="Yamamura H."/>
            <person name="Kodani S."/>
        </authorList>
    </citation>
    <scope>NUCLEOTIDE SEQUENCE [LARGE SCALE GENOMIC DNA]</scope>
    <source>
        <strain evidence="8 9">YSPA8</strain>
    </source>
</reference>
<proteinExistence type="inferred from homology"/>
<keyword evidence="5" id="KW-0408">Iron</keyword>
<accession>A0ABQ5NXY8</accession>
<gene>
    <name evidence="8" type="ORF">SYYSPA8_12450</name>
</gene>
<organism evidence="8 9">
    <name type="scientific">Streptomyces yaizuensis</name>
    <dbReference type="NCBI Taxonomy" id="2989713"/>
    <lineage>
        <taxon>Bacteria</taxon>
        <taxon>Bacillati</taxon>
        <taxon>Actinomycetota</taxon>
        <taxon>Actinomycetes</taxon>
        <taxon>Kitasatosporales</taxon>
        <taxon>Streptomycetaceae</taxon>
        <taxon>Streptomyces</taxon>
    </lineage>
</organism>
<dbReference type="Gene3D" id="1.10.630.10">
    <property type="entry name" value="Cytochrome P450"/>
    <property type="match status" value="1"/>
</dbReference>
<sequence length="471" mass="52277">MTAQTRSVPDAPGALPLVGHIPPMMREPLRFLGSLPDCGDVVRIRLGRVPTLVLCDPELTWQMFMDSRTFDKGGSLVERAREFLGNGLITCPHGDHRRQRRLTQPAFHSVRLRGYVPFMNEVIAETVRSWPQDRPVDPVDTLMSLSARVTARCMFSHGIAEERLRQFIADSVTAVDTVYLRSVLPPVVNRLPLPANLRYQRALQRLQQMYTKIIAEYRADGRDRGDLLSILLDSQDGQDGQDGQGGQGADGSLSDGELRDQLSNFFLAGTETTASTLGWALHALAEHPEFQERLRTEADTVLGGRPADFDDLERLHETRRILTEVLRLYSPVWFVTRTVTADTRLGPYFLPAGTAIAYSPYIIHHLPGLYPDPGVFDPDRWASGHTRPRHAFIPFALGPRKCIGDVFALTQATLALTAIAARFTWEPAPGSRVTASVGSVTRARGLRLRFTARPPGARRDAHARARPGEAG</sequence>
<dbReference type="Proteomes" id="UP001291653">
    <property type="component" value="Unassembled WGS sequence"/>
</dbReference>
<evidence type="ECO:0000256" key="6">
    <source>
        <dbReference type="ARBA" id="ARBA00023033"/>
    </source>
</evidence>
<feature type="compositionally biased region" description="Basic and acidic residues" evidence="7">
    <location>
        <begin position="457"/>
        <end position="471"/>
    </location>
</feature>
<dbReference type="PANTHER" id="PTHR24291">
    <property type="entry name" value="CYTOCHROME P450 FAMILY 4"/>
    <property type="match status" value="1"/>
</dbReference>
<keyword evidence="2" id="KW-0349">Heme</keyword>
<keyword evidence="9" id="KW-1185">Reference proteome</keyword>
<keyword evidence="3" id="KW-0479">Metal-binding</keyword>
<keyword evidence="6" id="KW-0503">Monooxygenase</keyword>
<dbReference type="PRINTS" id="PR00385">
    <property type="entry name" value="P450"/>
</dbReference>
<feature type="region of interest" description="Disordered" evidence="7">
    <location>
        <begin position="234"/>
        <end position="254"/>
    </location>
</feature>
<dbReference type="SUPFAM" id="SSF48264">
    <property type="entry name" value="Cytochrome P450"/>
    <property type="match status" value="1"/>
</dbReference>
<dbReference type="PRINTS" id="PR00463">
    <property type="entry name" value="EP450I"/>
</dbReference>
<evidence type="ECO:0000256" key="2">
    <source>
        <dbReference type="ARBA" id="ARBA00022617"/>
    </source>
</evidence>
<dbReference type="EMBL" id="BSBI01000004">
    <property type="protein sequence ID" value="GLF95109.1"/>
    <property type="molecule type" value="Genomic_DNA"/>
</dbReference>
<feature type="region of interest" description="Disordered" evidence="7">
    <location>
        <begin position="452"/>
        <end position="471"/>
    </location>
</feature>
<evidence type="ECO:0000256" key="3">
    <source>
        <dbReference type="ARBA" id="ARBA00022723"/>
    </source>
</evidence>
<dbReference type="InterPro" id="IPR001128">
    <property type="entry name" value="Cyt_P450"/>
</dbReference>
<protein>
    <submittedName>
        <fullName evidence="8">Cytochrome P450</fullName>
    </submittedName>
</protein>